<sequence length="314" mass="36943">SCRFVFGLSCEVGNDELVVALWWLSKKRWTMKLVDYHQMVQYCRRKYPKGSPLMTQILLTQRTRIDWIAESTKPIFNRKAKRPPIPWSVKIPRAMWKYMCDALVKPDPSSETLQHFDALVKQEVEYQLLRHRVRKPTYSSFCSPDELKEKELYCYLEMAKNNWLTLQLRNNICSAVSWSDILACWIFKKNYDHIICYSLFIIDTCKATENSTALCSFIKFLKEIIIYKEKVIPPLFVWMINLALHVLSHNLNKTQNAQLFVKQLNRLFSLNLSTTFSVNSQTRACHLEDCELIELIASRHLSSKHSSHHITDTK</sequence>
<organism evidence="1 2">
    <name type="scientific">Reticulomyxa filosa</name>
    <dbReference type="NCBI Taxonomy" id="46433"/>
    <lineage>
        <taxon>Eukaryota</taxon>
        <taxon>Sar</taxon>
        <taxon>Rhizaria</taxon>
        <taxon>Retaria</taxon>
        <taxon>Foraminifera</taxon>
        <taxon>Monothalamids</taxon>
        <taxon>Reticulomyxidae</taxon>
        <taxon>Reticulomyxa</taxon>
    </lineage>
</organism>
<feature type="non-terminal residue" evidence="1">
    <location>
        <position position="1"/>
    </location>
</feature>
<dbReference type="AlphaFoldDB" id="X6MAG6"/>
<keyword evidence="2" id="KW-1185">Reference proteome</keyword>
<comment type="caution">
    <text evidence="1">The sequence shown here is derived from an EMBL/GenBank/DDBJ whole genome shotgun (WGS) entry which is preliminary data.</text>
</comment>
<dbReference type="Proteomes" id="UP000023152">
    <property type="component" value="Unassembled WGS sequence"/>
</dbReference>
<name>X6MAG6_RETFI</name>
<reference evidence="1 2" key="1">
    <citation type="journal article" date="2013" name="Curr. Biol.">
        <title>The Genome of the Foraminiferan Reticulomyxa filosa.</title>
        <authorList>
            <person name="Glockner G."/>
            <person name="Hulsmann N."/>
            <person name="Schleicher M."/>
            <person name="Noegel A.A."/>
            <person name="Eichinger L."/>
            <person name="Gallinger C."/>
            <person name="Pawlowski J."/>
            <person name="Sierra R."/>
            <person name="Euteneuer U."/>
            <person name="Pillet L."/>
            <person name="Moustafa A."/>
            <person name="Platzer M."/>
            <person name="Groth M."/>
            <person name="Szafranski K."/>
            <person name="Schliwa M."/>
        </authorList>
    </citation>
    <scope>NUCLEOTIDE SEQUENCE [LARGE SCALE GENOMIC DNA]</scope>
</reference>
<gene>
    <name evidence="1" type="ORF">RFI_26923</name>
</gene>
<protein>
    <submittedName>
        <fullName evidence="1">Uncharacterized protein</fullName>
    </submittedName>
</protein>
<evidence type="ECO:0000313" key="1">
    <source>
        <dbReference type="EMBL" id="ETO10452.1"/>
    </source>
</evidence>
<proteinExistence type="predicted"/>
<accession>X6MAG6</accession>
<dbReference type="EMBL" id="ASPP01023464">
    <property type="protein sequence ID" value="ETO10452.1"/>
    <property type="molecule type" value="Genomic_DNA"/>
</dbReference>
<evidence type="ECO:0000313" key="2">
    <source>
        <dbReference type="Proteomes" id="UP000023152"/>
    </source>
</evidence>